<dbReference type="SUPFAM" id="SSF55298">
    <property type="entry name" value="YjgF-like"/>
    <property type="match status" value="1"/>
</dbReference>
<evidence type="ECO:0000313" key="3">
    <source>
        <dbReference type="EMBL" id="MDE4167484.1"/>
    </source>
</evidence>
<dbReference type="InterPro" id="IPR013813">
    <property type="entry name" value="Endoribo_LPSP/chorism_mut-like"/>
</dbReference>
<feature type="domain" description="Endoribonuclease L-PSP/chorismate mutase-like" evidence="1">
    <location>
        <begin position="4"/>
        <end position="140"/>
    </location>
</feature>
<dbReference type="Gene3D" id="3.30.1330.40">
    <property type="entry name" value="RutC-like"/>
    <property type="match status" value="1"/>
</dbReference>
<evidence type="ECO:0000313" key="5">
    <source>
        <dbReference type="Proteomes" id="UP001218364"/>
    </source>
</evidence>
<evidence type="ECO:0000313" key="2">
    <source>
        <dbReference type="EMBL" id="ANP36730.1"/>
    </source>
</evidence>
<dbReference type="AlphaFoldDB" id="A0A1B0ZRF9"/>
<dbReference type="RefSeq" id="WP_065271662.1">
    <property type="nucleotide sequence ID" value="NZ_CP015124.1"/>
</dbReference>
<dbReference type="PATRIC" id="fig|60890.4.peg.1779"/>
<dbReference type="InterPro" id="IPR035959">
    <property type="entry name" value="RutC-like_sf"/>
</dbReference>
<name>A0A1B0ZRF9_9RHOB</name>
<accession>A0A1B0ZRF9</accession>
<dbReference type="Proteomes" id="UP000092565">
    <property type="component" value="Chromosome"/>
</dbReference>
<sequence>MSIEAKLAELGVTLPEAPAPAANYVPYVVAGDMVYVSGQISADEGGLITGTLGDDMEVEAGQAAAKRCAIALLAQLKAACGGDLERLVRVVKLGAFVNSTADFTQQPQVVNGASDFLVAALGDAGRHARSAVSSPSLPLGVAVEIDAVFQIK</sequence>
<keyword evidence="4" id="KW-1185">Reference proteome</keyword>
<dbReference type="PANTHER" id="PTHR43760:SF1">
    <property type="entry name" value="ENDORIBONUCLEASE L-PSP_CHORISMATE MUTASE-LIKE DOMAIN-CONTAINING PROTEIN"/>
    <property type="match status" value="1"/>
</dbReference>
<dbReference type="EMBL" id="CP015124">
    <property type="protein sequence ID" value="ANP36730.1"/>
    <property type="molecule type" value="Genomic_DNA"/>
</dbReference>
<gene>
    <name evidence="2" type="ORF">JL2886_01822</name>
    <name evidence="3" type="ORF">PXK24_17435</name>
</gene>
<dbReference type="EMBL" id="JARCJK010000010">
    <property type="protein sequence ID" value="MDE4167484.1"/>
    <property type="molecule type" value="Genomic_DNA"/>
</dbReference>
<evidence type="ECO:0000259" key="1">
    <source>
        <dbReference type="Pfam" id="PF14588"/>
    </source>
</evidence>
<evidence type="ECO:0000313" key="4">
    <source>
        <dbReference type="Proteomes" id="UP000092565"/>
    </source>
</evidence>
<dbReference type="PANTHER" id="PTHR43760">
    <property type="entry name" value="ENDORIBONUCLEASE-RELATED"/>
    <property type="match status" value="1"/>
</dbReference>
<proteinExistence type="predicted"/>
<reference evidence="2 4" key="1">
    <citation type="submission" date="2016-04" db="EMBL/GenBank/DDBJ databases">
        <authorList>
            <person name="Evans L.H."/>
            <person name="Alamgir A."/>
            <person name="Owens N."/>
            <person name="Weber N.D."/>
            <person name="Virtaneva K."/>
            <person name="Barbian K."/>
            <person name="Babar A."/>
            <person name="Rosenke K."/>
        </authorList>
    </citation>
    <scope>NUCLEOTIDE SEQUENCE [LARGE SCALE GENOMIC DNA]</scope>
    <source>
        <strain evidence="2 4">JL2886</strain>
    </source>
</reference>
<dbReference type="Pfam" id="PF14588">
    <property type="entry name" value="YjgF_endoribonc"/>
    <property type="match status" value="1"/>
</dbReference>
<reference evidence="3 5" key="2">
    <citation type="submission" date="2023-02" db="EMBL/GenBank/DDBJ databases">
        <title>Population genomics of bacteria associated with diatom.</title>
        <authorList>
            <person name="Xie J."/>
            <person name="Wang H."/>
        </authorList>
    </citation>
    <scope>NUCLEOTIDE SEQUENCE [LARGE SCALE GENOMIC DNA]</scope>
    <source>
        <strain evidence="3 5">PT47_8</strain>
    </source>
</reference>
<protein>
    <submittedName>
        <fullName evidence="2">Endoribonuclease</fullName>
    </submittedName>
    <submittedName>
        <fullName evidence="3">RidA family protein</fullName>
    </submittedName>
</protein>
<organism evidence="2 4">
    <name type="scientific">Phaeobacter gallaeciensis</name>
    <dbReference type="NCBI Taxonomy" id="60890"/>
    <lineage>
        <taxon>Bacteria</taxon>
        <taxon>Pseudomonadati</taxon>
        <taxon>Pseudomonadota</taxon>
        <taxon>Alphaproteobacteria</taxon>
        <taxon>Rhodobacterales</taxon>
        <taxon>Roseobacteraceae</taxon>
        <taxon>Phaeobacter</taxon>
    </lineage>
</organism>
<dbReference type="CDD" id="cd02199">
    <property type="entry name" value="YjgF_YER057c_UK114_like_1"/>
    <property type="match status" value="1"/>
</dbReference>
<dbReference type="OrthoDB" id="9806350at2"/>
<dbReference type="Proteomes" id="UP001218364">
    <property type="component" value="Unassembled WGS sequence"/>
</dbReference>